<evidence type="ECO:0000313" key="2">
    <source>
        <dbReference type="EMBL" id="NYF98167.1"/>
    </source>
</evidence>
<feature type="region of interest" description="Disordered" evidence="1">
    <location>
        <begin position="236"/>
        <end position="284"/>
    </location>
</feature>
<gene>
    <name evidence="2" type="ORF">BJY20_001559</name>
</gene>
<dbReference type="AlphaFoldDB" id="A0A852VM63"/>
<accession>A0A852VM63</accession>
<evidence type="ECO:0000313" key="3">
    <source>
        <dbReference type="Proteomes" id="UP000554054"/>
    </source>
</evidence>
<protein>
    <submittedName>
        <fullName evidence="2">Uncharacterized protein</fullName>
    </submittedName>
</protein>
<organism evidence="2 3">
    <name type="scientific">Janibacter cremeus</name>
    <dbReference type="NCBI Taxonomy" id="1285192"/>
    <lineage>
        <taxon>Bacteria</taxon>
        <taxon>Bacillati</taxon>
        <taxon>Actinomycetota</taxon>
        <taxon>Actinomycetes</taxon>
        <taxon>Micrococcales</taxon>
        <taxon>Intrasporangiaceae</taxon>
        <taxon>Janibacter</taxon>
    </lineage>
</organism>
<feature type="compositionally biased region" description="Low complexity" evidence="1">
    <location>
        <begin position="251"/>
        <end position="260"/>
    </location>
</feature>
<name>A0A852VM63_9MICO</name>
<evidence type="ECO:0000256" key="1">
    <source>
        <dbReference type="SAM" id="MobiDB-lite"/>
    </source>
</evidence>
<dbReference type="RefSeq" id="WP_185991010.1">
    <property type="nucleotide sequence ID" value="NZ_JACCAE010000001.1"/>
</dbReference>
<proteinExistence type="predicted"/>
<dbReference type="EMBL" id="JACCAE010000001">
    <property type="protein sequence ID" value="NYF98167.1"/>
    <property type="molecule type" value="Genomic_DNA"/>
</dbReference>
<dbReference type="Proteomes" id="UP000554054">
    <property type="component" value="Unassembled WGS sequence"/>
</dbReference>
<reference evidence="2 3" key="1">
    <citation type="submission" date="2020-07" db="EMBL/GenBank/DDBJ databases">
        <title>Sequencing the genomes of 1000 actinobacteria strains.</title>
        <authorList>
            <person name="Klenk H.-P."/>
        </authorList>
    </citation>
    <scope>NUCLEOTIDE SEQUENCE [LARGE SCALE GENOMIC DNA]</scope>
    <source>
        <strain evidence="2 3">DSM 26154</strain>
    </source>
</reference>
<sequence>MRPGTGGDGMAPMATQVYELTVGGHHHRVETSVGDGWSNEATWWVDGEQVATKKSTTEDSLYLSADKGHDLADTAGALRVRFTALNKPVRATWFEGGREKASAASYIGSAGIDLVPEPGSPAALREEKMRANPRLYAARHVAGGLGKVVVPIIAAVVITWLLSRVSLPDWDLGLPAIPWPDLPSIPWPQLPWPSISLPSVDVPDWLRRLLDKVKYVWPILLGLWLARREMRRRRQQDELRARMGSGGSAGSGSATDGSATRDVSAGEAEDAEPEEGQTHDARDE</sequence>
<keyword evidence="3" id="KW-1185">Reference proteome</keyword>
<comment type="caution">
    <text evidence="2">The sequence shown here is derived from an EMBL/GenBank/DDBJ whole genome shotgun (WGS) entry which is preliminary data.</text>
</comment>